<evidence type="ECO:0000313" key="1">
    <source>
        <dbReference type="EMBL" id="PTX51917.1"/>
    </source>
</evidence>
<dbReference type="Proteomes" id="UP000244224">
    <property type="component" value="Unassembled WGS sequence"/>
</dbReference>
<accession>A0A2T6B776</accession>
<keyword evidence="2" id="KW-1185">Reference proteome</keyword>
<name>A0A2T6B776_9RHOB</name>
<evidence type="ECO:0000313" key="2">
    <source>
        <dbReference type="Proteomes" id="UP000244224"/>
    </source>
</evidence>
<comment type="caution">
    <text evidence="1">The sequence shown here is derived from an EMBL/GenBank/DDBJ whole genome shotgun (WGS) entry which is preliminary data.</text>
</comment>
<proteinExistence type="predicted"/>
<protein>
    <submittedName>
        <fullName evidence="1">Uncharacterized protein</fullName>
    </submittedName>
</protein>
<gene>
    <name evidence="1" type="ORF">C8N34_103424</name>
</gene>
<dbReference type="AlphaFoldDB" id="A0A2T6B776"/>
<sequence>MTFDYSESEIQEALDELVATGQVVREGDGYYVPEEAKDFGPTTTEEKLAIETLIAAFDLAQGDFVSMSCFDDRVEIQVNRAVR</sequence>
<organism evidence="1 2">
    <name type="scientific">Gemmobacter caeni</name>
    <dbReference type="NCBI Taxonomy" id="589035"/>
    <lineage>
        <taxon>Bacteria</taxon>
        <taxon>Pseudomonadati</taxon>
        <taxon>Pseudomonadota</taxon>
        <taxon>Alphaproteobacteria</taxon>
        <taxon>Rhodobacterales</taxon>
        <taxon>Paracoccaceae</taxon>
        <taxon>Gemmobacter</taxon>
    </lineage>
</organism>
<dbReference type="EMBL" id="QBKP01000003">
    <property type="protein sequence ID" value="PTX51917.1"/>
    <property type="molecule type" value="Genomic_DNA"/>
</dbReference>
<reference evidence="1 2" key="1">
    <citation type="submission" date="2018-04" db="EMBL/GenBank/DDBJ databases">
        <title>Genomic Encyclopedia of Archaeal and Bacterial Type Strains, Phase II (KMG-II): from individual species to whole genera.</title>
        <authorList>
            <person name="Goeker M."/>
        </authorList>
    </citation>
    <scope>NUCLEOTIDE SEQUENCE [LARGE SCALE GENOMIC DNA]</scope>
    <source>
        <strain evidence="1 2">DSM 21823</strain>
    </source>
</reference>